<feature type="chain" id="PRO_5030159808" description="Lon N-terminal domain-containing protein" evidence="1">
    <location>
        <begin position="21"/>
        <end position="331"/>
    </location>
</feature>
<keyword evidence="1" id="KW-0732">Signal</keyword>
<accession>A0A6T8L222</accession>
<sequence>MGTHHLASLLLLCALGSATGFLSAPWSPSLRRVDSCQSPVSADSLGPRLRAVVGDRFGARRGTTSPVMMKDDASEGDLSDEALAGLYKRVAKAKSTVTEVPLIVMDSMVPRQKLKFSADPQMKALIVEEGIKVFGMLAVDPVKRKVTSYGSTVEIQDEVMDGDTFTCVFVARKRFKLLGDPWKPENGSHVMSKIEYVDDMGDEETDEGADAAEKMAKIVAEADREADLALSEELEGLVDRWKGLVVSTGREREPNQIDKILMDIGDMPPADKPFDRALWVAALINPLPALGVSLEIRPAVLCSPTASNALQIVHGGLTTSIAHLDGSKPMW</sequence>
<protein>
    <recommendedName>
        <fullName evidence="3">Lon N-terminal domain-containing protein</fullName>
    </recommendedName>
</protein>
<evidence type="ECO:0000256" key="1">
    <source>
        <dbReference type="SAM" id="SignalP"/>
    </source>
</evidence>
<gene>
    <name evidence="2" type="ORF">HAND00432_LOCUS17429</name>
</gene>
<evidence type="ECO:0000313" key="2">
    <source>
        <dbReference type="EMBL" id="CAD8965509.1"/>
    </source>
</evidence>
<proteinExistence type="predicted"/>
<reference evidence="2" key="1">
    <citation type="submission" date="2021-01" db="EMBL/GenBank/DDBJ databases">
        <authorList>
            <person name="Corre E."/>
            <person name="Pelletier E."/>
            <person name="Niang G."/>
            <person name="Scheremetjew M."/>
            <person name="Finn R."/>
            <person name="Kale V."/>
            <person name="Holt S."/>
            <person name="Cochrane G."/>
            <person name="Meng A."/>
            <person name="Brown T."/>
            <person name="Cohen L."/>
        </authorList>
    </citation>
    <scope>NUCLEOTIDE SEQUENCE</scope>
    <source>
        <strain evidence="2">CCMP644</strain>
    </source>
</reference>
<feature type="signal peptide" evidence="1">
    <location>
        <begin position="1"/>
        <end position="20"/>
    </location>
</feature>
<evidence type="ECO:0008006" key="3">
    <source>
        <dbReference type="Google" id="ProtNLM"/>
    </source>
</evidence>
<name>A0A6T8L222_HEMAN</name>
<dbReference type="AlphaFoldDB" id="A0A6T8L222"/>
<organism evidence="2">
    <name type="scientific">Hemiselmis andersenii</name>
    <name type="common">Cryptophyte alga</name>
    <dbReference type="NCBI Taxonomy" id="464988"/>
    <lineage>
        <taxon>Eukaryota</taxon>
        <taxon>Cryptophyceae</taxon>
        <taxon>Cryptomonadales</taxon>
        <taxon>Hemiselmidaceae</taxon>
        <taxon>Hemiselmis</taxon>
    </lineage>
</organism>
<dbReference type="EMBL" id="HBFX01028894">
    <property type="protein sequence ID" value="CAD8965509.1"/>
    <property type="molecule type" value="Transcribed_RNA"/>
</dbReference>